<feature type="compositionally biased region" description="Basic and acidic residues" evidence="2">
    <location>
        <begin position="599"/>
        <end position="616"/>
    </location>
</feature>
<name>A0A1J4V6X1_9BACT</name>
<feature type="transmembrane region" description="Helical" evidence="3">
    <location>
        <begin position="141"/>
        <end position="160"/>
    </location>
</feature>
<dbReference type="AlphaFoldDB" id="A0A1J4V6X1"/>
<reference evidence="4 5" key="1">
    <citation type="journal article" date="2016" name="Environ. Microbiol.">
        <title>Genomic resolution of a cold subsurface aquifer community provides metabolic insights for novel microbes adapted to high CO concentrations.</title>
        <authorList>
            <person name="Probst A.J."/>
            <person name="Castelle C.J."/>
            <person name="Singh A."/>
            <person name="Brown C.T."/>
            <person name="Anantharaman K."/>
            <person name="Sharon I."/>
            <person name="Hug L.A."/>
            <person name="Burstein D."/>
            <person name="Emerson J.B."/>
            <person name="Thomas B.C."/>
            <person name="Banfield J.F."/>
        </authorList>
    </citation>
    <scope>NUCLEOTIDE SEQUENCE [LARGE SCALE GENOMIC DNA]</scope>
    <source>
        <strain evidence="4">CG1_02_43_90</strain>
    </source>
</reference>
<evidence type="ECO:0000256" key="1">
    <source>
        <dbReference type="SAM" id="Coils"/>
    </source>
</evidence>
<evidence type="ECO:0000313" key="4">
    <source>
        <dbReference type="EMBL" id="OIO30318.1"/>
    </source>
</evidence>
<feature type="transmembrane region" description="Helical" evidence="3">
    <location>
        <begin position="275"/>
        <end position="294"/>
    </location>
</feature>
<dbReference type="STRING" id="1805281.AUJ77_03405"/>
<feature type="compositionally biased region" description="Polar residues" evidence="2">
    <location>
        <begin position="588"/>
        <end position="598"/>
    </location>
</feature>
<proteinExistence type="predicted"/>
<accession>A0A1J4V6X1</accession>
<organism evidence="4 5">
    <name type="scientific">Candidatus Nomurabacteria bacterium CG1_02_43_90</name>
    <dbReference type="NCBI Taxonomy" id="1805281"/>
    <lineage>
        <taxon>Bacteria</taxon>
        <taxon>Candidatus Nomuraibacteriota</taxon>
    </lineage>
</organism>
<evidence type="ECO:0000256" key="2">
    <source>
        <dbReference type="SAM" id="MobiDB-lite"/>
    </source>
</evidence>
<dbReference type="Proteomes" id="UP000181992">
    <property type="component" value="Unassembled WGS sequence"/>
</dbReference>
<feature type="region of interest" description="Disordered" evidence="2">
    <location>
        <begin position="556"/>
        <end position="616"/>
    </location>
</feature>
<keyword evidence="3" id="KW-1133">Transmembrane helix</keyword>
<feature type="transmembrane region" description="Helical" evidence="3">
    <location>
        <begin position="377"/>
        <end position="397"/>
    </location>
</feature>
<sequence>MRLFLSKKSWVAILSGIVFLLGAQIVWGATVWAYQVKASAGESAALKIYSFPTQADCLAAFTADTTAPYKTSCQMTLDTMAAQVGTNIVQTQANAAANAGRAREDALLKGIHCGIPVMIGSPDNLMDCIPKGIYYGIYKPFSFFLIGCAYFFDTILGLSIDQSYVNQTFIDTSWKVIRDFSNMLFIFILLYTGISTIVGREKDWRGVVLKVVVIALLINFSLFFTKVVIDAGNILAVGVRDSIQVGNAGISHAIASKFEPQSFLKVAGEVDTMKVTIVFLIAAVISAYAGYIFFRAGLLFLGRLIAFWFLMIVSPFAFISMALPKGNVFQKWLDLLINQSFVAPLFLFLIYLIMQIINVPGGLLGGIALPGKTGNTAWLFADLFAPIIMAVLIGVALQKALGLATKMSGEFGAATAKFAGAAMGLAGGAALGGTALALRGTVGRAAAHFEKKGTFQRMATNTDDGNFASRFLGRKMLAVNDKARTGTWDVRGADGFIGKNINKGISSTLGDIGKVSANAKGGFEGAKKRQNNEDLEMAKRLRMTEEEKEAINAKYAVNEKNEEKEKQMRNANERAAEVADAEEKAKNSLTGQALSSTEADLKKQKEETEKVTKEREGAEKALASAIIKTPAHQKAINDARIKEGSSLAALNQAQENFDSAKALHLASSEISELNTAKAGFEVIQKAFEAAKKEADSALTEAKKEIAKENKRRNEVYANYVEGRVKTVVGLGAATTVLGGLTGGIVGSAVGLIKNLTYSQKQARATAAKIRAGEGQDESEKEMSKLVKELIKKMKEDEENKK</sequence>
<gene>
    <name evidence="4" type="ORF">AUJ77_03405</name>
</gene>
<keyword evidence="1" id="KW-0175">Coiled coil</keyword>
<evidence type="ECO:0000256" key="3">
    <source>
        <dbReference type="SAM" id="Phobius"/>
    </source>
</evidence>
<feature type="compositionally biased region" description="Basic and acidic residues" evidence="2">
    <location>
        <begin position="556"/>
        <end position="586"/>
    </location>
</feature>
<keyword evidence="3" id="KW-0472">Membrane</keyword>
<feature type="coiled-coil region" evidence="1">
    <location>
        <begin position="684"/>
        <end position="718"/>
    </location>
</feature>
<feature type="transmembrane region" description="Helical" evidence="3">
    <location>
        <begin position="300"/>
        <end position="323"/>
    </location>
</feature>
<feature type="transmembrane region" description="Helical" evidence="3">
    <location>
        <begin position="180"/>
        <end position="198"/>
    </location>
</feature>
<protein>
    <submittedName>
        <fullName evidence="4">Uncharacterized protein</fullName>
    </submittedName>
</protein>
<dbReference type="EMBL" id="MNVN01000020">
    <property type="protein sequence ID" value="OIO30318.1"/>
    <property type="molecule type" value="Genomic_DNA"/>
</dbReference>
<feature type="transmembrane region" description="Helical" evidence="3">
    <location>
        <begin position="204"/>
        <end position="224"/>
    </location>
</feature>
<feature type="transmembrane region" description="Helical" evidence="3">
    <location>
        <begin position="418"/>
        <end position="438"/>
    </location>
</feature>
<feature type="transmembrane region" description="Helical" evidence="3">
    <location>
        <begin position="335"/>
        <end position="357"/>
    </location>
</feature>
<keyword evidence="3" id="KW-0812">Transmembrane</keyword>
<evidence type="ECO:0000313" key="5">
    <source>
        <dbReference type="Proteomes" id="UP000181992"/>
    </source>
</evidence>
<comment type="caution">
    <text evidence="4">The sequence shown here is derived from an EMBL/GenBank/DDBJ whole genome shotgun (WGS) entry which is preliminary data.</text>
</comment>